<feature type="transmembrane region" description="Helical" evidence="9">
    <location>
        <begin position="158"/>
        <end position="176"/>
    </location>
</feature>
<evidence type="ECO:0000256" key="1">
    <source>
        <dbReference type="ARBA" id="ARBA00004651"/>
    </source>
</evidence>
<dbReference type="PROSITE" id="PS50929">
    <property type="entry name" value="ABC_TM1F"/>
    <property type="match status" value="1"/>
</dbReference>
<dbReference type="OrthoDB" id="9770415at2"/>
<evidence type="ECO:0000256" key="2">
    <source>
        <dbReference type="ARBA" id="ARBA00022448"/>
    </source>
</evidence>
<keyword evidence="2" id="KW-0813">Transport</keyword>
<dbReference type="PANTHER" id="PTHR43394">
    <property type="entry name" value="ATP-DEPENDENT PERMEASE MDL1, MITOCHONDRIAL"/>
    <property type="match status" value="1"/>
</dbReference>
<evidence type="ECO:0000256" key="8">
    <source>
        <dbReference type="ARBA" id="ARBA00023136"/>
    </source>
</evidence>
<dbReference type="Gene3D" id="3.40.50.300">
    <property type="entry name" value="P-loop containing nucleotide triphosphate hydrolases"/>
    <property type="match status" value="1"/>
</dbReference>
<dbReference type="Pfam" id="PF00664">
    <property type="entry name" value="ABC_membrane"/>
    <property type="match status" value="1"/>
</dbReference>
<evidence type="ECO:0000259" key="11">
    <source>
        <dbReference type="PROSITE" id="PS50929"/>
    </source>
</evidence>
<feature type="domain" description="ABC transmembrane type-1" evidence="11">
    <location>
        <begin position="19"/>
        <end position="301"/>
    </location>
</feature>
<dbReference type="SUPFAM" id="SSF90123">
    <property type="entry name" value="ABC transporter transmembrane region"/>
    <property type="match status" value="1"/>
</dbReference>
<dbReference type="GO" id="GO:0016887">
    <property type="term" value="F:ATP hydrolysis activity"/>
    <property type="evidence" value="ECO:0007669"/>
    <property type="project" value="InterPro"/>
</dbReference>
<dbReference type="InterPro" id="IPR027417">
    <property type="entry name" value="P-loop_NTPase"/>
</dbReference>
<dbReference type="SMART" id="SM00382">
    <property type="entry name" value="AAA"/>
    <property type="match status" value="1"/>
</dbReference>
<feature type="domain" description="ABC transporter" evidence="10">
    <location>
        <begin position="337"/>
        <end position="573"/>
    </location>
</feature>
<name>A0A3P3TTV2_9BACL</name>
<feature type="transmembrane region" description="Helical" evidence="9">
    <location>
        <begin position="245"/>
        <end position="266"/>
    </location>
</feature>
<evidence type="ECO:0000256" key="5">
    <source>
        <dbReference type="ARBA" id="ARBA00022741"/>
    </source>
</evidence>
<keyword evidence="6 12" id="KW-0067">ATP-binding</keyword>
<keyword evidence="4 9" id="KW-0812">Transmembrane</keyword>
<dbReference type="CDD" id="cd18542">
    <property type="entry name" value="ABC_6TM_YknU_like"/>
    <property type="match status" value="1"/>
</dbReference>
<dbReference type="InterPro" id="IPR017871">
    <property type="entry name" value="ABC_transporter-like_CS"/>
</dbReference>
<evidence type="ECO:0000313" key="12">
    <source>
        <dbReference type="EMBL" id="RRJ61591.1"/>
    </source>
</evidence>
<protein>
    <submittedName>
        <fullName evidence="12">ABC transporter ATP-binding protein</fullName>
    </submittedName>
</protein>
<keyword evidence="3" id="KW-1003">Cell membrane</keyword>
<reference evidence="12 13" key="1">
    <citation type="submission" date="2018-11" db="EMBL/GenBank/DDBJ databases">
        <title>Genome sequencing of Paenibacillus sp. KCOM 3021 (= ChDC PVNT-B20).</title>
        <authorList>
            <person name="Kook J.-K."/>
            <person name="Park S.-N."/>
            <person name="Lim Y.K."/>
        </authorList>
    </citation>
    <scope>NUCLEOTIDE SEQUENCE [LARGE SCALE GENOMIC DNA]</scope>
    <source>
        <strain evidence="12 13">KCOM 3021</strain>
    </source>
</reference>
<dbReference type="InterPro" id="IPR003593">
    <property type="entry name" value="AAA+_ATPase"/>
</dbReference>
<dbReference type="RefSeq" id="WP_128629524.1">
    <property type="nucleotide sequence ID" value="NZ_RRCN01000001.1"/>
</dbReference>
<keyword evidence="5" id="KW-0547">Nucleotide-binding</keyword>
<dbReference type="InterPro" id="IPR003439">
    <property type="entry name" value="ABC_transporter-like_ATP-bd"/>
</dbReference>
<evidence type="ECO:0000256" key="6">
    <source>
        <dbReference type="ARBA" id="ARBA00022840"/>
    </source>
</evidence>
<evidence type="ECO:0000256" key="9">
    <source>
        <dbReference type="SAM" id="Phobius"/>
    </source>
</evidence>
<dbReference type="AlphaFoldDB" id="A0A3P3TTV2"/>
<dbReference type="GO" id="GO:0005886">
    <property type="term" value="C:plasma membrane"/>
    <property type="evidence" value="ECO:0007669"/>
    <property type="project" value="UniProtKB-SubCell"/>
</dbReference>
<feature type="transmembrane region" description="Helical" evidence="9">
    <location>
        <begin position="129"/>
        <end position="152"/>
    </location>
</feature>
<dbReference type="SUPFAM" id="SSF52540">
    <property type="entry name" value="P-loop containing nucleoside triphosphate hydrolases"/>
    <property type="match status" value="1"/>
</dbReference>
<feature type="transmembrane region" description="Helical" evidence="9">
    <location>
        <begin position="54"/>
        <end position="76"/>
    </location>
</feature>
<comment type="caution">
    <text evidence="12">The sequence shown here is derived from an EMBL/GenBank/DDBJ whole genome shotgun (WGS) entry which is preliminary data.</text>
</comment>
<evidence type="ECO:0000259" key="10">
    <source>
        <dbReference type="PROSITE" id="PS50893"/>
    </source>
</evidence>
<organism evidence="12 13">
    <name type="scientific">Paenibacillus oralis</name>
    <dbReference type="NCBI Taxonomy" id="2490856"/>
    <lineage>
        <taxon>Bacteria</taxon>
        <taxon>Bacillati</taxon>
        <taxon>Bacillota</taxon>
        <taxon>Bacilli</taxon>
        <taxon>Bacillales</taxon>
        <taxon>Paenibacillaceae</taxon>
        <taxon>Paenibacillus</taxon>
    </lineage>
</organism>
<dbReference type="InterPro" id="IPR011527">
    <property type="entry name" value="ABC1_TM_dom"/>
</dbReference>
<keyword evidence="8 9" id="KW-0472">Membrane</keyword>
<feature type="transmembrane region" description="Helical" evidence="9">
    <location>
        <begin position="272"/>
        <end position="293"/>
    </location>
</feature>
<evidence type="ECO:0000256" key="4">
    <source>
        <dbReference type="ARBA" id="ARBA00022692"/>
    </source>
</evidence>
<proteinExistence type="predicted"/>
<dbReference type="PROSITE" id="PS50893">
    <property type="entry name" value="ABC_TRANSPORTER_2"/>
    <property type="match status" value="1"/>
</dbReference>
<dbReference type="GO" id="GO:0005524">
    <property type="term" value="F:ATP binding"/>
    <property type="evidence" value="ECO:0007669"/>
    <property type="project" value="UniProtKB-KW"/>
</dbReference>
<dbReference type="Pfam" id="PF00005">
    <property type="entry name" value="ABC_tran"/>
    <property type="match status" value="1"/>
</dbReference>
<evidence type="ECO:0000256" key="7">
    <source>
        <dbReference type="ARBA" id="ARBA00022989"/>
    </source>
</evidence>
<gene>
    <name evidence="12" type="ORF">EHV15_00320</name>
</gene>
<dbReference type="InterPro" id="IPR036640">
    <property type="entry name" value="ABC1_TM_sf"/>
</dbReference>
<dbReference type="FunFam" id="3.40.50.300:FF:000221">
    <property type="entry name" value="Multidrug ABC transporter ATP-binding protein"/>
    <property type="match status" value="1"/>
</dbReference>
<sequence length="594" mass="67001">MKIFKQMKPFYWNERKRLIISILSLTCATGMNLMYTKLLQFLIDDVIVNEKYELVLTFSFTAAGVIIAKSGMQYLYGFTGARVGNKMVLRLRNACYEKLQYLPYSYYETAKTGDLIARMTVDMDAVRNFIGFDFAQFINMGLTIIFGSVMMLTISWKLALLTLITTPILIWLTFRLDRKAQPAYRDTRSAMSQLSSVAQENIAGIRTVKSFNGMGHEINKFSDKNERYRNKQYEAAKTVAKHYPVIELMANICPILLLIFGGMHVIRGSLSLGELAALFSLTWLIISPMWWIAFHINKYSQAKASGERIFELLQLETSRCMPERTREDAAIPINGEIRFQDVSFYYKENSSTPALLHFSLVASPGSVVGIIGSTGSGKSTILKLLIGAYKIKKGEITIDGKNYDEWHSSDIKQSIAPVFQETYLFAATIRDNIAFGVDNPSDEEITQAAMKAQAHEFISMLPMGYDTVIGERGIGLSGGQRQRIAIARALIRKPKILILDDATSALDMETEYKLQNALKDELAQTTCFIMANRISSIRHADEIIVLDKGQILQRGTHQDLVSLEGPYRSIYLSQYDDSIHKHNHLTLTVEGGEQ</sequence>
<dbReference type="EMBL" id="RRCN01000001">
    <property type="protein sequence ID" value="RRJ61591.1"/>
    <property type="molecule type" value="Genomic_DNA"/>
</dbReference>
<dbReference type="Proteomes" id="UP000267017">
    <property type="component" value="Unassembled WGS sequence"/>
</dbReference>
<comment type="subcellular location">
    <subcellularLocation>
        <location evidence="1">Cell membrane</location>
        <topology evidence="1">Multi-pass membrane protein</topology>
    </subcellularLocation>
</comment>
<dbReference type="GO" id="GO:0015421">
    <property type="term" value="F:ABC-type oligopeptide transporter activity"/>
    <property type="evidence" value="ECO:0007669"/>
    <property type="project" value="TreeGrafter"/>
</dbReference>
<dbReference type="InterPro" id="IPR039421">
    <property type="entry name" value="Type_1_exporter"/>
</dbReference>
<dbReference type="Gene3D" id="1.20.1560.10">
    <property type="entry name" value="ABC transporter type 1, transmembrane domain"/>
    <property type="match status" value="1"/>
</dbReference>
<keyword evidence="13" id="KW-1185">Reference proteome</keyword>
<accession>A0A3P3TTV2</accession>
<keyword evidence="7 9" id="KW-1133">Transmembrane helix</keyword>
<dbReference type="PROSITE" id="PS00211">
    <property type="entry name" value="ABC_TRANSPORTER_1"/>
    <property type="match status" value="1"/>
</dbReference>
<evidence type="ECO:0000313" key="13">
    <source>
        <dbReference type="Proteomes" id="UP000267017"/>
    </source>
</evidence>
<dbReference type="PANTHER" id="PTHR43394:SF1">
    <property type="entry name" value="ATP-BINDING CASSETTE SUB-FAMILY B MEMBER 10, MITOCHONDRIAL"/>
    <property type="match status" value="1"/>
</dbReference>
<evidence type="ECO:0000256" key="3">
    <source>
        <dbReference type="ARBA" id="ARBA00022475"/>
    </source>
</evidence>